<dbReference type="EMBL" id="MG011690">
    <property type="protein sequence ID" value="AVK76535.1"/>
    <property type="molecule type" value="Genomic_DNA"/>
</dbReference>
<organism evidence="2">
    <name type="scientific">Pandoravirus neocaledonia</name>
    <dbReference type="NCBI Taxonomy" id="2107708"/>
    <lineage>
        <taxon>Viruses</taxon>
        <taxon>Pandoravirus</taxon>
    </lineage>
</organism>
<accession>A0A2U7UDV2</accession>
<dbReference type="RefSeq" id="YP_009482538.1">
    <property type="nucleotide sequence ID" value="NC_037666.1"/>
</dbReference>
<name>A0A2U7UDV2_9VIRU</name>
<dbReference type="KEGG" id="vg:36843248"/>
<feature type="region of interest" description="Disordered" evidence="1">
    <location>
        <begin position="1"/>
        <end position="63"/>
    </location>
</feature>
<reference evidence="2" key="1">
    <citation type="journal article" date="2018" name="Nat. Commun.">
        <title>Diversity and evolution of the emerging Pandoraviridae family.</title>
        <authorList>
            <person name="Legendre M."/>
            <person name="Fabre E."/>
            <person name="Poirot O."/>
            <person name="Jeudy S."/>
            <person name="Lartigue A."/>
            <person name="Alempic J.M."/>
            <person name="Beucher L."/>
            <person name="Philippe N."/>
            <person name="Bertaux L."/>
            <person name="Christo-Foroux E."/>
            <person name="Labadie K."/>
            <person name="Coute Y."/>
            <person name="Abergel C."/>
            <person name="Claverie J.M."/>
        </authorList>
    </citation>
    <scope>NUCLEOTIDE SEQUENCE [LARGE SCALE GENOMIC DNA]</scope>
    <source>
        <strain evidence="2">Neocaledonia</strain>
    </source>
</reference>
<evidence type="ECO:0000256" key="1">
    <source>
        <dbReference type="SAM" id="MobiDB-lite"/>
    </source>
</evidence>
<dbReference type="GeneID" id="36843248"/>
<sequence length="185" mass="20435">MRLWSAAEKKKEGGAPVGQRDTERPAPATDEQTDKKNKSKEKNRTHRMSDDASSTGGRDTRPVVAQTPHYALSRGARAPPATSTCAVVPTSAAPGWRPEPLSYAELLKKHAPKVTAMRIKARAAEARSHSAPPYLYETSELSLRGEMPSIRRYLAKRGYRAEYCGRAPCNNPQCMDTHTTIAVFW</sequence>
<feature type="compositionally biased region" description="Basic and acidic residues" evidence="1">
    <location>
        <begin position="32"/>
        <end position="50"/>
    </location>
</feature>
<gene>
    <name evidence="2" type="ORF">pneo_cds_928</name>
</gene>
<protein>
    <submittedName>
        <fullName evidence="2">Uncharacterized protein</fullName>
    </submittedName>
</protein>
<evidence type="ECO:0000313" key="2">
    <source>
        <dbReference type="EMBL" id="AVK76535.1"/>
    </source>
</evidence>
<proteinExistence type="predicted"/>
<dbReference type="Proteomes" id="UP000249287">
    <property type="component" value="Segment"/>
</dbReference>